<dbReference type="HOGENOM" id="CLU_1174230_0_0_6"/>
<keyword evidence="3" id="KW-1185">Reference proteome</keyword>
<dbReference type="AlphaFoldDB" id="A0A0A8UWL8"/>
<keyword evidence="1" id="KW-1133">Transmembrane helix</keyword>
<dbReference type="EMBL" id="LN681225">
    <property type="protein sequence ID" value="CEK11946.1"/>
    <property type="molecule type" value="Genomic_DNA"/>
</dbReference>
<dbReference type="KEGG" id="lha:LHA_2954"/>
<name>A0A0A8UWL8_LEGHA</name>
<dbReference type="RefSeq" id="WP_045107043.1">
    <property type="nucleotide sequence ID" value="NZ_LN681225.1"/>
</dbReference>
<evidence type="ECO:0000313" key="2">
    <source>
        <dbReference type="EMBL" id="CEK11946.1"/>
    </source>
</evidence>
<sequence>MRANYFNPFSGIIETKNTAHARTFRTSLGTKFKDAFYVFHGKYDNVGLFDYVTLLSSAATLLFLQWCLRNKEHNKLAYFLLLPASAINIPIYIVKLVFSVMATLIATPMILAVQFVVNLMQGNAREKALTIEVTTSTGSYQTLQKLLETEGMELEALEATVSPVNQDSLQYKIDLAKKGIDTDKNPTIELIQDHYIQLDYQEKSVLSAFFRLNVGGVVKNLEQSSKEADQIYKAYS</sequence>
<organism evidence="2 3">
    <name type="scientific">Legionella hackeliae</name>
    <dbReference type="NCBI Taxonomy" id="449"/>
    <lineage>
        <taxon>Bacteria</taxon>
        <taxon>Pseudomonadati</taxon>
        <taxon>Pseudomonadota</taxon>
        <taxon>Gammaproteobacteria</taxon>
        <taxon>Legionellales</taxon>
        <taxon>Legionellaceae</taxon>
        <taxon>Legionella</taxon>
    </lineage>
</organism>
<proteinExistence type="predicted"/>
<dbReference type="Proteomes" id="UP000032803">
    <property type="component" value="Chromosome I"/>
</dbReference>
<feature type="transmembrane region" description="Helical" evidence="1">
    <location>
        <begin position="100"/>
        <end position="120"/>
    </location>
</feature>
<accession>A0A0A8UWL8</accession>
<dbReference type="OrthoDB" id="5642770at2"/>
<gene>
    <name evidence="2" type="ORF">LHA_2954</name>
</gene>
<feature type="transmembrane region" description="Helical" evidence="1">
    <location>
        <begin position="76"/>
        <end position="94"/>
    </location>
</feature>
<dbReference type="PATRIC" id="fig|449.7.peg.1491"/>
<evidence type="ECO:0000313" key="3">
    <source>
        <dbReference type="Proteomes" id="UP000032803"/>
    </source>
</evidence>
<protein>
    <submittedName>
        <fullName evidence="2">Uncharacterized protein</fullName>
    </submittedName>
</protein>
<keyword evidence="1" id="KW-0812">Transmembrane</keyword>
<feature type="transmembrane region" description="Helical" evidence="1">
    <location>
        <begin position="46"/>
        <end position="64"/>
    </location>
</feature>
<evidence type="ECO:0000256" key="1">
    <source>
        <dbReference type="SAM" id="Phobius"/>
    </source>
</evidence>
<reference evidence="3" key="1">
    <citation type="submission" date="2014-09" db="EMBL/GenBank/DDBJ databases">
        <authorList>
            <person name="Gomez-Valero L."/>
        </authorList>
    </citation>
    <scope>NUCLEOTIDE SEQUENCE [LARGE SCALE GENOMIC DNA]</scope>
    <source>
        <strain evidence="3">ATCC35250</strain>
    </source>
</reference>
<keyword evidence="1" id="KW-0472">Membrane</keyword>